<name>A0A645GCP2_9ZZZZ</name>
<dbReference type="EMBL" id="VSSQ01073607">
    <property type="protein sequence ID" value="MPN24681.1"/>
    <property type="molecule type" value="Genomic_DNA"/>
</dbReference>
<dbReference type="AlphaFoldDB" id="A0A645GCP2"/>
<gene>
    <name evidence="1" type="ORF">SDC9_172083</name>
</gene>
<comment type="caution">
    <text evidence="1">The sequence shown here is derived from an EMBL/GenBank/DDBJ whole genome shotgun (WGS) entry which is preliminary data.</text>
</comment>
<proteinExistence type="predicted"/>
<evidence type="ECO:0000313" key="1">
    <source>
        <dbReference type="EMBL" id="MPN24681.1"/>
    </source>
</evidence>
<sequence length="98" mass="10811">MALTYRTIDGPQWQWAETYVFAKATYLIACPADRRCQVGMGVSLLGQPRGEKLRFSGEREITVLGAGALHFRVDDGGGPCRVGFVLKDSSLITANWDF</sequence>
<accession>A0A645GCP2</accession>
<reference evidence="1" key="1">
    <citation type="submission" date="2019-08" db="EMBL/GenBank/DDBJ databases">
        <authorList>
            <person name="Kucharzyk K."/>
            <person name="Murdoch R.W."/>
            <person name="Higgins S."/>
            <person name="Loffler F."/>
        </authorList>
    </citation>
    <scope>NUCLEOTIDE SEQUENCE</scope>
</reference>
<protein>
    <submittedName>
        <fullName evidence="1">Uncharacterized protein</fullName>
    </submittedName>
</protein>
<organism evidence="1">
    <name type="scientific">bioreactor metagenome</name>
    <dbReference type="NCBI Taxonomy" id="1076179"/>
    <lineage>
        <taxon>unclassified sequences</taxon>
        <taxon>metagenomes</taxon>
        <taxon>ecological metagenomes</taxon>
    </lineage>
</organism>